<keyword evidence="9" id="KW-1185">Reference proteome</keyword>
<dbReference type="GO" id="GO:0003861">
    <property type="term" value="F:3-isopropylmalate dehydratase activity"/>
    <property type="evidence" value="ECO:0007669"/>
    <property type="project" value="UniProtKB-EC"/>
</dbReference>
<dbReference type="Proteomes" id="UP000320776">
    <property type="component" value="Chromosome"/>
</dbReference>
<dbReference type="PANTHER" id="PTHR43822:SF2">
    <property type="entry name" value="HOMOACONITASE, MITOCHONDRIAL"/>
    <property type="match status" value="1"/>
</dbReference>
<dbReference type="KEGG" id="sted:SPTER_39140"/>
<keyword evidence="4" id="KW-0408">Iron</keyword>
<dbReference type="EMBL" id="CP036259">
    <property type="protein sequence ID" value="QDR82486.1"/>
    <property type="molecule type" value="Genomic_DNA"/>
</dbReference>
<protein>
    <submittedName>
        <fullName evidence="8">3-isopropylmalate dehydratase large subunit</fullName>
        <ecNumber evidence="8">4.2.1.33</ecNumber>
    </submittedName>
</protein>
<name>A0A517DZ09_9FIRM</name>
<evidence type="ECO:0000256" key="1">
    <source>
        <dbReference type="ARBA" id="ARBA00001966"/>
    </source>
</evidence>
<dbReference type="InterPro" id="IPR001030">
    <property type="entry name" value="Acoase/IPM_deHydtase_lsu_aba"/>
</dbReference>
<evidence type="ECO:0000313" key="9">
    <source>
        <dbReference type="Proteomes" id="UP000320776"/>
    </source>
</evidence>
<evidence type="ECO:0000256" key="2">
    <source>
        <dbReference type="ARBA" id="ARBA00007185"/>
    </source>
</evidence>
<dbReference type="PROSITE" id="PS00450">
    <property type="entry name" value="ACONITASE_1"/>
    <property type="match status" value="1"/>
</dbReference>
<keyword evidence="3" id="KW-0479">Metal-binding</keyword>
<dbReference type="InterPro" id="IPR050067">
    <property type="entry name" value="IPM_dehydratase_rel_enz"/>
</dbReference>
<dbReference type="SUPFAM" id="SSF53732">
    <property type="entry name" value="Aconitase iron-sulfur domain"/>
    <property type="match status" value="1"/>
</dbReference>
<gene>
    <name evidence="8" type="primary">leuC</name>
    <name evidence="8" type="ORF">SPTER_39140</name>
</gene>
<reference evidence="8 9" key="1">
    <citation type="submission" date="2019-02" db="EMBL/GenBank/DDBJ databases">
        <title>Closed genome of Sporomusa termitida DSM 4440.</title>
        <authorList>
            <person name="Poehlein A."/>
            <person name="Daniel R."/>
        </authorList>
    </citation>
    <scope>NUCLEOTIDE SEQUENCE [LARGE SCALE GENOMIC DNA]</scope>
    <source>
        <strain evidence="8 9">DSM 4440</strain>
    </source>
</reference>
<dbReference type="GO" id="GO:0046872">
    <property type="term" value="F:metal ion binding"/>
    <property type="evidence" value="ECO:0007669"/>
    <property type="project" value="UniProtKB-KW"/>
</dbReference>
<dbReference type="InterPro" id="IPR036008">
    <property type="entry name" value="Aconitase_4Fe-4S_dom"/>
</dbReference>
<dbReference type="AlphaFoldDB" id="A0A517DZ09"/>
<sequence>MNFIEQYLARAAGLETVAAGQDIRCRVDLVAAHDVTGPMAIQQFEQIGVDQVFDPGKVVMVIDHIFPAATVQAKAMHWIMKDFAGQYGITLYDKGEGVIHQVLAERHRLPPGSILVGADSHTCTAGGYGVVAIPVGSTELAAAMATGTIDLEVPEVIEVYMTGQPQAYVGGKDIVLSLIKEFGVAGLTDKAVVFTGPGITALGLDDRLTICNMGIEMGAMIACFGGEATAAPAVAKTVKLALETIDIVAACPHSPANVRPVSQLAEVAVTQVVVGSCTNGRLSDMEQVVNVLKHRPVHPAVTMLVIPASKNVLAAMEAAGWCRILRDAGAVVTNPGCGPCFGAHQGLGTDRDVILSTTNRNFPGRMGHRSAQVYLASAATAAVTAVRGRITRPGSLVLEGGVGYEQA</sequence>
<dbReference type="InterPro" id="IPR018136">
    <property type="entry name" value="Aconitase_4Fe-4S_BS"/>
</dbReference>
<dbReference type="OrthoDB" id="9764318at2"/>
<organism evidence="8 9">
    <name type="scientific">Sporomusa termitida</name>
    <dbReference type="NCBI Taxonomy" id="2377"/>
    <lineage>
        <taxon>Bacteria</taxon>
        <taxon>Bacillati</taxon>
        <taxon>Bacillota</taxon>
        <taxon>Negativicutes</taxon>
        <taxon>Selenomonadales</taxon>
        <taxon>Sporomusaceae</taxon>
        <taxon>Sporomusa</taxon>
    </lineage>
</organism>
<evidence type="ECO:0000256" key="5">
    <source>
        <dbReference type="ARBA" id="ARBA00023014"/>
    </source>
</evidence>
<evidence type="ECO:0000256" key="4">
    <source>
        <dbReference type="ARBA" id="ARBA00023004"/>
    </source>
</evidence>
<dbReference type="NCBIfam" id="NF001614">
    <property type="entry name" value="PRK00402.1"/>
    <property type="match status" value="1"/>
</dbReference>
<dbReference type="GO" id="GO:0051536">
    <property type="term" value="F:iron-sulfur cluster binding"/>
    <property type="evidence" value="ECO:0007669"/>
    <property type="project" value="UniProtKB-KW"/>
</dbReference>
<evidence type="ECO:0000259" key="7">
    <source>
        <dbReference type="Pfam" id="PF00330"/>
    </source>
</evidence>
<feature type="domain" description="Aconitase/3-isopropylmalate dehydratase large subunit alpha/beta/alpha" evidence="7">
    <location>
        <begin position="22"/>
        <end position="226"/>
    </location>
</feature>
<evidence type="ECO:0000313" key="8">
    <source>
        <dbReference type="EMBL" id="QDR82486.1"/>
    </source>
</evidence>
<comment type="similarity">
    <text evidence="2">Belongs to the aconitase/IPM isomerase family.</text>
</comment>
<proteinExistence type="inferred from homology"/>
<feature type="domain" description="Aconitase/3-isopropylmalate dehydratase large subunit alpha/beta/alpha" evidence="7">
    <location>
        <begin position="259"/>
        <end position="388"/>
    </location>
</feature>
<dbReference type="PANTHER" id="PTHR43822">
    <property type="entry name" value="HOMOACONITASE, MITOCHONDRIAL-RELATED"/>
    <property type="match status" value="1"/>
</dbReference>
<dbReference type="InterPro" id="IPR015931">
    <property type="entry name" value="Acnase/IPM_dHydase_lsu_aba_1/3"/>
</dbReference>
<dbReference type="Pfam" id="PF00330">
    <property type="entry name" value="Aconitase"/>
    <property type="match status" value="2"/>
</dbReference>
<dbReference type="EC" id="4.2.1.33" evidence="8"/>
<dbReference type="RefSeq" id="WP_144351872.1">
    <property type="nucleotide sequence ID" value="NZ_CP036259.1"/>
</dbReference>
<dbReference type="GO" id="GO:0019752">
    <property type="term" value="P:carboxylic acid metabolic process"/>
    <property type="evidence" value="ECO:0007669"/>
    <property type="project" value="UniProtKB-ARBA"/>
</dbReference>
<dbReference type="PRINTS" id="PR00415">
    <property type="entry name" value="ACONITASE"/>
</dbReference>
<accession>A0A517DZ09</accession>
<evidence type="ECO:0000256" key="3">
    <source>
        <dbReference type="ARBA" id="ARBA00022723"/>
    </source>
</evidence>
<keyword evidence="5" id="KW-0411">Iron-sulfur</keyword>
<comment type="cofactor">
    <cofactor evidence="1">
        <name>[4Fe-4S] cluster</name>
        <dbReference type="ChEBI" id="CHEBI:49883"/>
    </cofactor>
</comment>
<dbReference type="Gene3D" id="3.30.499.10">
    <property type="entry name" value="Aconitase, domain 3"/>
    <property type="match status" value="2"/>
</dbReference>
<keyword evidence="6 8" id="KW-0456">Lyase</keyword>
<evidence type="ECO:0000256" key="6">
    <source>
        <dbReference type="ARBA" id="ARBA00023239"/>
    </source>
</evidence>